<dbReference type="RefSeq" id="WP_103207903.1">
    <property type="nucleotide sequence ID" value="NZ_CP027770.1"/>
</dbReference>
<organism evidence="2 3">
    <name type="scientific">Staphylococcus felis</name>
    <dbReference type="NCBI Taxonomy" id="46127"/>
    <lineage>
        <taxon>Bacteria</taxon>
        <taxon>Bacillati</taxon>
        <taxon>Bacillota</taxon>
        <taxon>Bacilli</taxon>
        <taxon>Bacillales</taxon>
        <taxon>Staphylococcaceae</taxon>
        <taxon>Staphylococcus</taxon>
    </lineage>
</organism>
<accession>A0ABS0QLP3</accession>
<dbReference type="Pfam" id="PF05709">
    <property type="entry name" value="Sipho_tail"/>
    <property type="match status" value="1"/>
</dbReference>
<keyword evidence="3" id="KW-1185">Reference proteome</keyword>
<sequence>MDVEIVKKDGSKYRLSDYGVVYDFVVSSITIENYTERIEGRSGLVDYGADYGVRRIKIPMKFKNFDLHDYAHLRDEVYGILTDTESYYIREMRRPRRLEYEFVDFGQAPKYKAQTDNNYVDGKQYLVRMKNELEPEQLYDGGEIEIEFETTELPFAKTIYTTLDLSNRDFVDSAEMFGLTDGINDEMRRYSHTTNTFSIWNGGNVEVTPEEFPLEITFLGASSSGNATVTNLTTGDKFIYKDAITNKKLTIDGVHVLVEKTNRTRNSNRNFLSLVPGENVISIKNLNFNSVNINFNFYYK</sequence>
<name>A0ABS0QLP3_9STAP</name>
<proteinExistence type="predicted"/>
<evidence type="ECO:0000313" key="2">
    <source>
        <dbReference type="EMBL" id="MBH9580134.1"/>
    </source>
</evidence>
<dbReference type="EMBL" id="JAEDAQ010000002">
    <property type="protein sequence ID" value="MBH9580134.1"/>
    <property type="molecule type" value="Genomic_DNA"/>
</dbReference>
<dbReference type="GeneID" id="48058712"/>
<feature type="domain" description="Siphovirus-type tail component RIFT-related" evidence="1">
    <location>
        <begin position="9"/>
        <end position="149"/>
    </location>
</feature>
<protein>
    <submittedName>
        <fullName evidence="2">Phage tail family protein</fullName>
    </submittedName>
</protein>
<dbReference type="Proteomes" id="UP000597038">
    <property type="component" value="Unassembled WGS sequence"/>
</dbReference>
<evidence type="ECO:0000313" key="3">
    <source>
        <dbReference type="Proteomes" id="UP000597038"/>
    </source>
</evidence>
<dbReference type="Gene3D" id="2.40.30.200">
    <property type="match status" value="1"/>
</dbReference>
<reference evidence="2 3" key="1">
    <citation type="submission" date="2020-12" db="EMBL/GenBank/DDBJ databases">
        <title>Genomic analysis of Staphylococcus felis from a cat with skin infection.</title>
        <authorList>
            <person name="Aslantas O."/>
            <person name="Keskin O."/>
            <person name="Buyukaltay K."/>
            <person name="Gullu Yucetepe A."/>
        </authorList>
    </citation>
    <scope>NUCLEOTIDE SEQUENCE [LARGE SCALE GENOMIC DNA]</scope>
    <source>
        <strain evidence="2 3">HARRANVET</strain>
    </source>
</reference>
<dbReference type="InterPro" id="IPR008841">
    <property type="entry name" value="Siphovirus-type_tail_N"/>
</dbReference>
<comment type="caution">
    <text evidence="2">The sequence shown here is derived from an EMBL/GenBank/DDBJ whole genome shotgun (WGS) entry which is preliminary data.</text>
</comment>
<evidence type="ECO:0000259" key="1">
    <source>
        <dbReference type="Pfam" id="PF05709"/>
    </source>
</evidence>
<gene>
    <name evidence="2" type="ORF">I9026_01945</name>
</gene>